<protein>
    <submittedName>
        <fullName evidence="1">Uncharacterized protein</fullName>
    </submittedName>
</protein>
<keyword evidence="2" id="KW-1185">Reference proteome</keyword>
<accession>A0ABV5FTP7</accession>
<evidence type="ECO:0000313" key="1">
    <source>
        <dbReference type="EMBL" id="MFB9070041.1"/>
    </source>
</evidence>
<comment type="caution">
    <text evidence="1">The sequence shown here is derived from an EMBL/GenBank/DDBJ whole genome shotgun (WGS) entry which is preliminary data.</text>
</comment>
<sequence length="51" mass="5031">MNAPSLSPSHLAVVARPTASVPAGNRPGSLLRRRGVAALACRADLPGGPSG</sequence>
<reference evidence="1 2" key="1">
    <citation type="submission" date="2024-09" db="EMBL/GenBank/DDBJ databases">
        <authorList>
            <person name="Sun Q."/>
            <person name="Mori K."/>
        </authorList>
    </citation>
    <scope>NUCLEOTIDE SEQUENCE [LARGE SCALE GENOMIC DNA]</scope>
    <source>
        <strain evidence="1 2">CCM 7609</strain>
    </source>
</reference>
<organism evidence="1 2">
    <name type="scientific">Citricoccus parietis</name>
    <dbReference type="NCBI Taxonomy" id="592307"/>
    <lineage>
        <taxon>Bacteria</taxon>
        <taxon>Bacillati</taxon>
        <taxon>Actinomycetota</taxon>
        <taxon>Actinomycetes</taxon>
        <taxon>Micrococcales</taxon>
        <taxon>Micrococcaceae</taxon>
        <taxon>Citricoccus</taxon>
    </lineage>
</organism>
<name>A0ABV5FTP7_9MICC</name>
<dbReference type="EMBL" id="JBHMFI010000001">
    <property type="protein sequence ID" value="MFB9070041.1"/>
    <property type="molecule type" value="Genomic_DNA"/>
</dbReference>
<proteinExistence type="predicted"/>
<dbReference type="Proteomes" id="UP001589575">
    <property type="component" value="Unassembled WGS sequence"/>
</dbReference>
<evidence type="ECO:0000313" key="2">
    <source>
        <dbReference type="Proteomes" id="UP001589575"/>
    </source>
</evidence>
<gene>
    <name evidence="1" type="ORF">ACFFX0_02060</name>
</gene>